<feature type="non-terminal residue" evidence="1">
    <location>
        <position position="1"/>
    </location>
</feature>
<dbReference type="Proteomes" id="UP000276133">
    <property type="component" value="Unassembled WGS sequence"/>
</dbReference>
<evidence type="ECO:0000313" key="2">
    <source>
        <dbReference type="Proteomes" id="UP000276133"/>
    </source>
</evidence>
<sequence length="65" mass="7864">NLAHSRPFYKITVALLCSLLLLQFLNVRFIREIAFFKNDLRIYVLLNLEEFIRKNLEKSKMDMFI</sequence>
<accession>A0A3M7QZC4</accession>
<keyword evidence="2" id="KW-1185">Reference proteome</keyword>
<organism evidence="1 2">
    <name type="scientific">Brachionus plicatilis</name>
    <name type="common">Marine rotifer</name>
    <name type="synonym">Brachionus muelleri</name>
    <dbReference type="NCBI Taxonomy" id="10195"/>
    <lineage>
        <taxon>Eukaryota</taxon>
        <taxon>Metazoa</taxon>
        <taxon>Spiralia</taxon>
        <taxon>Gnathifera</taxon>
        <taxon>Rotifera</taxon>
        <taxon>Eurotatoria</taxon>
        <taxon>Monogononta</taxon>
        <taxon>Pseudotrocha</taxon>
        <taxon>Ploima</taxon>
        <taxon>Brachionidae</taxon>
        <taxon>Brachionus</taxon>
    </lineage>
</organism>
<gene>
    <name evidence="1" type="ORF">BpHYR1_054497</name>
</gene>
<dbReference type="AlphaFoldDB" id="A0A3M7QZC4"/>
<proteinExistence type="predicted"/>
<evidence type="ECO:0000313" key="1">
    <source>
        <dbReference type="EMBL" id="RNA16717.1"/>
    </source>
</evidence>
<comment type="caution">
    <text evidence="1">The sequence shown here is derived from an EMBL/GenBank/DDBJ whole genome shotgun (WGS) entry which is preliminary data.</text>
</comment>
<protein>
    <submittedName>
        <fullName evidence="1">Uncharacterized protein</fullName>
    </submittedName>
</protein>
<dbReference type="EMBL" id="REGN01004646">
    <property type="protein sequence ID" value="RNA16717.1"/>
    <property type="molecule type" value="Genomic_DNA"/>
</dbReference>
<reference evidence="1 2" key="1">
    <citation type="journal article" date="2018" name="Sci. Rep.">
        <title>Genomic signatures of local adaptation to the degree of environmental predictability in rotifers.</title>
        <authorList>
            <person name="Franch-Gras L."/>
            <person name="Hahn C."/>
            <person name="Garcia-Roger E.M."/>
            <person name="Carmona M.J."/>
            <person name="Serra M."/>
            <person name="Gomez A."/>
        </authorList>
    </citation>
    <scope>NUCLEOTIDE SEQUENCE [LARGE SCALE GENOMIC DNA]</scope>
    <source>
        <strain evidence="1">HYR1</strain>
    </source>
</reference>
<name>A0A3M7QZC4_BRAPC</name>